<feature type="domain" description="Transcription factor Iwr1" evidence="11">
    <location>
        <begin position="227"/>
        <end position="289"/>
    </location>
</feature>
<evidence type="ECO:0000256" key="1">
    <source>
        <dbReference type="ARBA" id="ARBA00003202"/>
    </source>
</evidence>
<evidence type="ECO:0000256" key="9">
    <source>
        <dbReference type="ARBA" id="ARBA00023242"/>
    </source>
</evidence>
<organism evidence="12 13">
    <name type="scientific">Spizellomyces punctatus (strain DAOM BR117)</name>
    <dbReference type="NCBI Taxonomy" id="645134"/>
    <lineage>
        <taxon>Eukaryota</taxon>
        <taxon>Fungi</taxon>
        <taxon>Fungi incertae sedis</taxon>
        <taxon>Chytridiomycota</taxon>
        <taxon>Chytridiomycota incertae sedis</taxon>
        <taxon>Chytridiomycetes</taxon>
        <taxon>Spizellomycetales</taxon>
        <taxon>Spizellomycetaceae</taxon>
        <taxon>Spizellomyces</taxon>
    </lineage>
</organism>
<evidence type="ECO:0000313" key="13">
    <source>
        <dbReference type="Proteomes" id="UP000053201"/>
    </source>
</evidence>
<dbReference type="InterPro" id="IPR040218">
    <property type="entry name" value="SLC7A6OS"/>
</dbReference>
<dbReference type="GeneID" id="27684152"/>
<comment type="subcellular location">
    <subcellularLocation>
        <location evidence="3">Cytoplasm</location>
    </subcellularLocation>
    <subcellularLocation>
        <location evidence="2">Nucleus</location>
    </subcellularLocation>
</comment>
<dbReference type="Proteomes" id="UP000053201">
    <property type="component" value="Unassembled WGS sequence"/>
</dbReference>
<feature type="compositionally biased region" description="Acidic residues" evidence="10">
    <location>
        <begin position="291"/>
        <end position="304"/>
    </location>
</feature>
<proteinExistence type="inferred from homology"/>
<accession>A0A0L0HUZ2</accession>
<evidence type="ECO:0000256" key="6">
    <source>
        <dbReference type="ARBA" id="ARBA00022448"/>
    </source>
</evidence>
<feature type="compositionally biased region" description="Low complexity" evidence="10">
    <location>
        <begin position="280"/>
        <end position="290"/>
    </location>
</feature>
<dbReference type="OrthoDB" id="6255506at2759"/>
<feature type="region of interest" description="Disordered" evidence="10">
    <location>
        <begin position="182"/>
        <end position="201"/>
    </location>
</feature>
<keyword evidence="13" id="KW-1185">Reference proteome</keyword>
<dbReference type="RefSeq" id="XP_016612754.1">
    <property type="nucleotide sequence ID" value="XM_016748751.1"/>
</dbReference>
<keyword evidence="7" id="KW-0963">Cytoplasm</keyword>
<reference evidence="12 13" key="1">
    <citation type="submission" date="2009-08" db="EMBL/GenBank/DDBJ databases">
        <title>The Genome Sequence of Spizellomyces punctatus strain DAOM BR117.</title>
        <authorList>
            <consortium name="The Broad Institute Genome Sequencing Platform"/>
            <person name="Russ C."/>
            <person name="Cuomo C."/>
            <person name="Shea T."/>
            <person name="Young S.K."/>
            <person name="Zeng Q."/>
            <person name="Koehrsen M."/>
            <person name="Haas B."/>
            <person name="Borodovsky M."/>
            <person name="Guigo R."/>
            <person name="Alvarado L."/>
            <person name="Berlin A."/>
            <person name="Bochicchio J."/>
            <person name="Borenstein D."/>
            <person name="Chapman S."/>
            <person name="Chen Z."/>
            <person name="Engels R."/>
            <person name="Freedman E."/>
            <person name="Gellesch M."/>
            <person name="Goldberg J."/>
            <person name="Griggs A."/>
            <person name="Gujja S."/>
            <person name="Heiman D."/>
            <person name="Hepburn T."/>
            <person name="Howarth C."/>
            <person name="Jen D."/>
            <person name="Larson L."/>
            <person name="Lewis B."/>
            <person name="Mehta T."/>
            <person name="Park D."/>
            <person name="Pearson M."/>
            <person name="Roberts A."/>
            <person name="Saif S."/>
            <person name="Shenoy N."/>
            <person name="Sisk P."/>
            <person name="Stolte C."/>
            <person name="Sykes S."/>
            <person name="Thomson T."/>
            <person name="Walk T."/>
            <person name="White J."/>
            <person name="Yandava C."/>
            <person name="Burger G."/>
            <person name="Gray M.W."/>
            <person name="Holland P.W.H."/>
            <person name="King N."/>
            <person name="Lang F.B.F."/>
            <person name="Roger A.J."/>
            <person name="Ruiz-Trillo I."/>
            <person name="Lander E."/>
            <person name="Nusbaum C."/>
        </authorList>
    </citation>
    <scope>NUCLEOTIDE SEQUENCE [LARGE SCALE GENOMIC DNA]</scope>
    <source>
        <strain evidence="12 13">DAOM BR117</strain>
    </source>
</reference>
<comment type="function">
    <text evidence="1">Directs RNA polymerase II nuclear import.</text>
</comment>
<dbReference type="InParanoid" id="A0A0L0HUZ2"/>
<protein>
    <recommendedName>
        <fullName evidence="5">Probable RNA polymerase II nuclear localization protein SLC7A6OS</fullName>
    </recommendedName>
</protein>
<dbReference type="GO" id="GO:0032502">
    <property type="term" value="P:developmental process"/>
    <property type="evidence" value="ECO:0007669"/>
    <property type="project" value="TreeGrafter"/>
</dbReference>
<gene>
    <name evidence="12" type="ORF">SPPG_00424</name>
</gene>
<evidence type="ECO:0000313" key="12">
    <source>
        <dbReference type="EMBL" id="KND04715.1"/>
    </source>
</evidence>
<dbReference type="AlphaFoldDB" id="A0A0L0HUZ2"/>
<dbReference type="eggNOG" id="KOG4852">
    <property type="taxonomic scope" value="Eukaryota"/>
</dbReference>
<evidence type="ECO:0000256" key="7">
    <source>
        <dbReference type="ARBA" id="ARBA00022490"/>
    </source>
</evidence>
<evidence type="ECO:0000256" key="2">
    <source>
        <dbReference type="ARBA" id="ARBA00004123"/>
    </source>
</evidence>
<evidence type="ECO:0000256" key="10">
    <source>
        <dbReference type="SAM" id="MobiDB-lite"/>
    </source>
</evidence>
<keyword evidence="9" id="KW-0539">Nucleus</keyword>
<name>A0A0L0HUZ2_SPIPD</name>
<keyword evidence="8" id="KW-0653">Protein transport</keyword>
<evidence type="ECO:0000256" key="4">
    <source>
        <dbReference type="ARBA" id="ARBA00010218"/>
    </source>
</evidence>
<evidence type="ECO:0000256" key="8">
    <source>
        <dbReference type="ARBA" id="ARBA00022927"/>
    </source>
</evidence>
<dbReference type="PANTHER" id="PTHR31196:SF2">
    <property type="entry name" value="RNA POLYMERASE II NUCLEAR LOCALIZATION PROTEIN SLC7A6OS-RELATED"/>
    <property type="match status" value="1"/>
</dbReference>
<dbReference type="GO" id="GO:0015031">
    <property type="term" value="P:protein transport"/>
    <property type="evidence" value="ECO:0007669"/>
    <property type="project" value="UniProtKB-KW"/>
</dbReference>
<feature type="region of interest" description="Disordered" evidence="10">
    <location>
        <begin position="257"/>
        <end position="304"/>
    </location>
</feature>
<comment type="similarity">
    <text evidence="4">Belongs to the IWR1/SLC7A6OS family.</text>
</comment>
<evidence type="ECO:0000256" key="3">
    <source>
        <dbReference type="ARBA" id="ARBA00004496"/>
    </source>
</evidence>
<dbReference type="GO" id="GO:0005737">
    <property type="term" value="C:cytoplasm"/>
    <property type="evidence" value="ECO:0007669"/>
    <property type="project" value="UniProtKB-SubCell"/>
</dbReference>
<dbReference type="VEuPathDB" id="FungiDB:SPPG_00424"/>
<feature type="compositionally biased region" description="Acidic residues" evidence="10">
    <location>
        <begin position="257"/>
        <end position="279"/>
    </location>
</feature>
<dbReference type="EMBL" id="KQ257450">
    <property type="protein sequence ID" value="KND04715.1"/>
    <property type="molecule type" value="Genomic_DNA"/>
</dbReference>
<evidence type="ECO:0000256" key="5">
    <source>
        <dbReference type="ARBA" id="ARBA00017036"/>
    </source>
</evidence>
<feature type="region of interest" description="Disordered" evidence="10">
    <location>
        <begin position="1"/>
        <end position="51"/>
    </location>
</feature>
<evidence type="ECO:0000259" key="11">
    <source>
        <dbReference type="Pfam" id="PF08574"/>
    </source>
</evidence>
<feature type="compositionally biased region" description="Polar residues" evidence="10">
    <location>
        <begin position="40"/>
        <end position="51"/>
    </location>
</feature>
<sequence>MDPSPDIDVQSKHTMPTSVESQIPSATRQTEEPPVERPGTSISVPPESTTPTVLRIKRKRNADPIDALIIANEEAERQGKKARMGTGDISRIFTLADTVENQDIEDAGRLRVTLDRLRASRSGKQSLKTMTQWDRSPEGRRKDLVENQSVENKAARFKVLRNRRQFSDDALPYNLLDVAEEGEHDSTGSYMSQKKPPLSDDDIISDLMPMVREYLRVTEGDEKVKEDEYVWDLYYLDNSAKPAPNAKVAELTWEQDDDVFVADDDDSSDYLDDDEDSNAEDYWANDYPDAGSDDSLDDPYDPYV</sequence>
<dbReference type="GO" id="GO:0005634">
    <property type="term" value="C:nucleus"/>
    <property type="evidence" value="ECO:0007669"/>
    <property type="project" value="UniProtKB-SubCell"/>
</dbReference>
<dbReference type="Pfam" id="PF08574">
    <property type="entry name" value="Iwr1"/>
    <property type="match status" value="1"/>
</dbReference>
<dbReference type="STRING" id="645134.A0A0L0HUZ2"/>
<dbReference type="PANTHER" id="PTHR31196">
    <property type="entry name" value="RNA POLYMERASE II NUCLEAR LOCALIZATION PROTEIN SLC7A6OS-RELATED"/>
    <property type="match status" value="1"/>
</dbReference>
<dbReference type="OMA" id="QMWSKYP"/>
<keyword evidence="6" id="KW-0813">Transport</keyword>
<dbReference type="InterPro" id="IPR013883">
    <property type="entry name" value="TF_Iwr1_dom"/>
</dbReference>
<feature type="compositionally biased region" description="Polar residues" evidence="10">
    <location>
        <begin position="12"/>
        <end position="28"/>
    </location>
</feature>